<name>A0ACC5W691_PANGG</name>
<sequence>MKGSVLIPCTKAGFLLFVLLQTSLILYASAQDNSTNSTSGETLSPVNVTSLTNQTVNATVTPLGNDTSNGNTGTNGTNSTTVSCRVFSCNYSACYSTFTSTNVTTCSAPENFCELRRDGDATYSVRCTSSCLSACTNTSQNNCSINCCSNNCVNSTLNSLLNSSIIMTTTATSTTTSTTARSSTVASTTMATNGKKCHKLSCNGDNCYQGNTNVALCAPGQNFCMLKKTLTVTVTTWTASCIEDCSKETVCTSSNNNCILECCNATTTASCLKLNGQVNIVGSGTTAPSSLMPLVMSSFFLWLLMMGKSAD</sequence>
<proteinExistence type="predicted"/>
<comment type="caution">
    <text evidence="1">The sequence shown here is derived from an EMBL/GenBank/DDBJ whole genome shotgun (WGS) entry which is preliminary data.</text>
</comment>
<dbReference type="EMBL" id="CM040454">
    <property type="protein sequence ID" value="MCI4374360.1"/>
    <property type="molecule type" value="Genomic_DNA"/>
</dbReference>
<gene>
    <name evidence="1" type="ORF">PGIGA_G00005350</name>
</gene>
<dbReference type="Proteomes" id="UP000829447">
    <property type="component" value="Linkage Group LG1"/>
</dbReference>
<reference evidence="1 2" key="1">
    <citation type="journal article" date="2022" name="bioRxiv">
        <title>An ancient truncated duplication of the anti-Mullerian hormone receptor type 2 gene is a potential conserved master sex determinant in the Pangasiidae catfish family.</title>
        <authorList>
            <person name="Wen M."/>
            <person name="Pan Q."/>
            <person name="Jouanno E."/>
            <person name="Montfort J."/>
            <person name="Zahm M."/>
            <person name="Cabau C."/>
            <person name="Klopp C."/>
            <person name="Iampietro C."/>
            <person name="Roques C."/>
            <person name="Bouchez O."/>
            <person name="Castinel A."/>
            <person name="Donnadieu C."/>
            <person name="Parrinello H."/>
            <person name="Poncet C."/>
            <person name="Belmonte E."/>
            <person name="Gautier V."/>
            <person name="Avarre J.-C."/>
            <person name="Dugue R."/>
            <person name="Gustiano R."/>
            <person name="Ha T.T.T."/>
            <person name="Campet M."/>
            <person name="Sriphairoj K."/>
            <person name="Ribolli J."/>
            <person name="de Almeida F.L."/>
            <person name="Desvignes T."/>
            <person name="Postlethwait J.H."/>
            <person name="Bucao C.F."/>
            <person name="Robinson-Rechavi M."/>
            <person name="Bobe J."/>
            <person name="Herpin A."/>
            <person name="Guiguen Y."/>
        </authorList>
    </citation>
    <scope>NUCLEOTIDE SEQUENCE [LARGE SCALE GENOMIC DNA]</scope>
    <source>
        <strain evidence="1">YG-Dec2019</strain>
    </source>
</reference>
<evidence type="ECO:0000313" key="1">
    <source>
        <dbReference type="EMBL" id="MCI4374360.1"/>
    </source>
</evidence>
<accession>A0ACC5W691</accession>
<evidence type="ECO:0000313" key="2">
    <source>
        <dbReference type="Proteomes" id="UP000829447"/>
    </source>
</evidence>
<keyword evidence="2" id="KW-1185">Reference proteome</keyword>
<organism evidence="1 2">
    <name type="scientific">Pangasianodon gigas</name>
    <name type="common">Mekong giant catfish</name>
    <name type="synonym">Pangasius gigas</name>
    <dbReference type="NCBI Taxonomy" id="30993"/>
    <lineage>
        <taxon>Eukaryota</taxon>
        <taxon>Metazoa</taxon>
        <taxon>Chordata</taxon>
        <taxon>Craniata</taxon>
        <taxon>Vertebrata</taxon>
        <taxon>Euteleostomi</taxon>
        <taxon>Actinopterygii</taxon>
        <taxon>Neopterygii</taxon>
        <taxon>Teleostei</taxon>
        <taxon>Ostariophysi</taxon>
        <taxon>Siluriformes</taxon>
        <taxon>Pangasiidae</taxon>
        <taxon>Pangasianodon</taxon>
    </lineage>
</organism>
<protein>
    <submittedName>
        <fullName evidence="1">Uncharacterized protein</fullName>
    </submittedName>
</protein>